<accession>A0A914S373</accession>
<proteinExistence type="predicted"/>
<reference evidence="3" key="1">
    <citation type="submission" date="2022-11" db="UniProtKB">
        <authorList>
            <consortium name="WormBaseParasite"/>
        </authorList>
    </citation>
    <scope>IDENTIFICATION</scope>
</reference>
<keyword evidence="2" id="KW-1185">Reference proteome</keyword>
<name>A0A914S373_PAREQ</name>
<feature type="region of interest" description="Disordered" evidence="1">
    <location>
        <begin position="213"/>
        <end position="235"/>
    </location>
</feature>
<evidence type="ECO:0000313" key="3">
    <source>
        <dbReference type="WBParaSite" id="PEQ_0001303801-mRNA-1"/>
    </source>
</evidence>
<dbReference type="AlphaFoldDB" id="A0A914S373"/>
<organism evidence="2 3">
    <name type="scientific">Parascaris equorum</name>
    <name type="common">Equine roundworm</name>
    <dbReference type="NCBI Taxonomy" id="6256"/>
    <lineage>
        <taxon>Eukaryota</taxon>
        <taxon>Metazoa</taxon>
        <taxon>Ecdysozoa</taxon>
        <taxon>Nematoda</taxon>
        <taxon>Chromadorea</taxon>
        <taxon>Rhabditida</taxon>
        <taxon>Spirurina</taxon>
        <taxon>Ascaridomorpha</taxon>
        <taxon>Ascaridoidea</taxon>
        <taxon>Ascarididae</taxon>
        <taxon>Parascaris</taxon>
    </lineage>
</organism>
<protein>
    <submittedName>
        <fullName evidence="3">Uncharacterized protein</fullName>
    </submittedName>
</protein>
<sequence length="353" mass="39497">LQVEIPSKTRHSKDGVTAVGHSKQDHIRALCALQILRDAHALKDHVLGESFTIPDSGTYLSFQAAAGIITIKKLSVSRIRCIKLQITATWERRPAIRWHALGKGKWPLAGLDDRDRYERFDNRRSRVRGPASVMSSSSLCSNHDLNCDSDQDQFSGEEVRDEELGRKIVVDERYCLEERRRGASSASGLVLNDDLVADIERFAAYAERLRRSLDSSTSVPENRRPNKPRPHTHFGVESRRGIDVRICALGAFDGIAVSAGSAGSLPNIQNLTVYTEVQTRGLACYDSSMLTNHIEKYDKKSTMKPSSSLALQMSKLNVNFHAISFARREPLRRPNTITPKFSTATLGRKTRNR</sequence>
<evidence type="ECO:0000256" key="1">
    <source>
        <dbReference type="SAM" id="MobiDB-lite"/>
    </source>
</evidence>
<dbReference type="Proteomes" id="UP000887564">
    <property type="component" value="Unplaced"/>
</dbReference>
<evidence type="ECO:0000313" key="2">
    <source>
        <dbReference type="Proteomes" id="UP000887564"/>
    </source>
</evidence>
<dbReference type="WBParaSite" id="PEQ_0001303801-mRNA-1">
    <property type="protein sequence ID" value="PEQ_0001303801-mRNA-1"/>
    <property type="gene ID" value="PEQ_0001303801"/>
</dbReference>